<accession>A0A1I8AVV4</accession>
<evidence type="ECO:0000313" key="2">
    <source>
        <dbReference type="WBParaSite" id="L893_g9601.t1"/>
    </source>
</evidence>
<dbReference type="WBParaSite" id="L893_g9601.t1">
    <property type="protein sequence ID" value="L893_g9601.t1"/>
    <property type="gene ID" value="L893_g9601"/>
</dbReference>
<organism evidence="1 2">
    <name type="scientific">Steinernema glaseri</name>
    <dbReference type="NCBI Taxonomy" id="37863"/>
    <lineage>
        <taxon>Eukaryota</taxon>
        <taxon>Metazoa</taxon>
        <taxon>Ecdysozoa</taxon>
        <taxon>Nematoda</taxon>
        <taxon>Chromadorea</taxon>
        <taxon>Rhabditida</taxon>
        <taxon>Tylenchina</taxon>
        <taxon>Panagrolaimomorpha</taxon>
        <taxon>Strongyloidoidea</taxon>
        <taxon>Steinernematidae</taxon>
        <taxon>Steinernema</taxon>
    </lineage>
</organism>
<protein>
    <submittedName>
        <fullName evidence="2">Transposase</fullName>
    </submittedName>
</protein>
<sequence>MTVEPALQYASASLFKGPDSTQNFEAFKPRFGLPLQFAQQFCIPQVSIRLLQRCSLTKRIKQLLVAEQTFMTQHGHTIKIAKEDLWLGGGAKKSRKELDIWLRESKWESASLSKPVVEAEEREYGHEVLVFLECSPFSCGVPSEASGS</sequence>
<reference evidence="2" key="1">
    <citation type="submission" date="2016-11" db="UniProtKB">
        <authorList>
            <consortium name="WormBaseParasite"/>
        </authorList>
    </citation>
    <scope>IDENTIFICATION</scope>
</reference>
<name>A0A1I8AVV4_9BILA</name>
<dbReference type="Proteomes" id="UP000095287">
    <property type="component" value="Unplaced"/>
</dbReference>
<keyword evidence="1" id="KW-1185">Reference proteome</keyword>
<dbReference type="AlphaFoldDB" id="A0A1I8AVV4"/>
<evidence type="ECO:0000313" key="1">
    <source>
        <dbReference type="Proteomes" id="UP000095287"/>
    </source>
</evidence>
<proteinExistence type="predicted"/>